<keyword evidence="2" id="KW-0472">Membrane</keyword>
<reference evidence="3 4" key="1">
    <citation type="submission" date="2019-05" db="EMBL/GenBank/DDBJ databases">
        <title>Emergence of the Ug99 lineage of the wheat stem rust pathogen through somatic hybridization.</title>
        <authorList>
            <person name="Li F."/>
            <person name="Upadhyaya N.M."/>
            <person name="Sperschneider J."/>
            <person name="Matny O."/>
            <person name="Nguyen-Phuc H."/>
            <person name="Mago R."/>
            <person name="Raley C."/>
            <person name="Miller M.E."/>
            <person name="Silverstein K.A.T."/>
            <person name="Henningsen E."/>
            <person name="Hirsch C.D."/>
            <person name="Visser B."/>
            <person name="Pretorius Z.A."/>
            <person name="Steffenson B.J."/>
            <person name="Schwessinger B."/>
            <person name="Dodds P.N."/>
            <person name="Figueroa M."/>
        </authorList>
    </citation>
    <scope>NUCLEOTIDE SEQUENCE [LARGE SCALE GENOMIC DNA]</scope>
    <source>
        <strain evidence="3">21-0</strain>
    </source>
</reference>
<proteinExistence type="predicted"/>
<comment type="caution">
    <text evidence="3">The sequence shown here is derived from an EMBL/GenBank/DDBJ whole genome shotgun (WGS) entry which is preliminary data.</text>
</comment>
<name>A0A5B0NG22_PUCGR</name>
<gene>
    <name evidence="3" type="ORF">PGT21_019811</name>
</gene>
<feature type="transmembrane region" description="Helical" evidence="2">
    <location>
        <begin position="27"/>
        <end position="46"/>
    </location>
</feature>
<sequence>MPTSPSTEEQEQPQQSLGIKWIRPTNTTIVMTTSIVIGFLFLICSLRTSNETDKSVPSDQRVLYSPPKPLFRNQTDPTEEKSHCNFVEAMMQIDTINVVLLEEMDKFRARLDSADSEPSSELDSQSLMELWQVVALELHQLVHHSRLINVKGKWEMQLLFEEYYAFNQADLAARIDSPNLMMLNLIRILNSLLGVSNKITHAIQQASKANSQVRRLLYLKGKKLSNTISQSGILQHFLRLVFGDMWVRQRKYELQLVHEGIELSQAISQVLGQFEFTFELYNETGNLLLYI</sequence>
<dbReference type="Proteomes" id="UP000324748">
    <property type="component" value="Unassembled WGS sequence"/>
</dbReference>
<organism evidence="3 4">
    <name type="scientific">Puccinia graminis f. sp. tritici</name>
    <dbReference type="NCBI Taxonomy" id="56615"/>
    <lineage>
        <taxon>Eukaryota</taxon>
        <taxon>Fungi</taxon>
        <taxon>Dikarya</taxon>
        <taxon>Basidiomycota</taxon>
        <taxon>Pucciniomycotina</taxon>
        <taxon>Pucciniomycetes</taxon>
        <taxon>Pucciniales</taxon>
        <taxon>Pucciniaceae</taxon>
        <taxon>Puccinia</taxon>
    </lineage>
</organism>
<protein>
    <submittedName>
        <fullName evidence="3">Uncharacterized protein</fullName>
    </submittedName>
</protein>
<dbReference type="EMBL" id="VSWC01000105">
    <property type="protein sequence ID" value="KAA1087020.1"/>
    <property type="molecule type" value="Genomic_DNA"/>
</dbReference>
<evidence type="ECO:0000256" key="1">
    <source>
        <dbReference type="SAM" id="MobiDB-lite"/>
    </source>
</evidence>
<keyword evidence="2" id="KW-1133">Transmembrane helix</keyword>
<evidence type="ECO:0000256" key="2">
    <source>
        <dbReference type="SAM" id="Phobius"/>
    </source>
</evidence>
<feature type="region of interest" description="Disordered" evidence="1">
    <location>
        <begin position="51"/>
        <end position="78"/>
    </location>
</feature>
<keyword evidence="4" id="KW-1185">Reference proteome</keyword>
<dbReference type="OrthoDB" id="2503858at2759"/>
<accession>A0A5B0NG22</accession>
<evidence type="ECO:0000313" key="3">
    <source>
        <dbReference type="EMBL" id="KAA1087020.1"/>
    </source>
</evidence>
<evidence type="ECO:0000313" key="4">
    <source>
        <dbReference type="Proteomes" id="UP000324748"/>
    </source>
</evidence>
<keyword evidence="2" id="KW-0812">Transmembrane</keyword>
<dbReference type="AlphaFoldDB" id="A0A5B0NG22"/>